<name>A0A0H2XQC1_BURO1</name>
<accession>A0A0H2XQC1</accession>
<reference evidence="2" key="1">
    <citation type="submission" date="2006-05" db="EMBL/GenBank/DDBJ databases">
        <title>Complete sequence of chromosome 1 of Burkholderia cenocepacia AU 1054.</title>
        <authorList>
            <consortium name="US DOE Joint Genome Institute"/>
            <person name="Copeland A."/>
            <person name="Lucas S."/>
            <person name="Lapidus A."/>
            <person name="Barry K."/>
            <person name="Detter J.C."/>
            <person name="Glavina del Rio T."/>
            <person name="Hammon N."/>
            <person name="Israni S."/>
            <person name="Dalin E."/>
            <person name="Tice H."/>
            <person name="Pitluck S."/>
            <person name="Chain P."/>
            <person name="Malfatti S."/>
            <person name="Shin M."/>
            <person name="Vergez L."/>
            <person name="Schmutz J."/>
            <person name="Larimer F."/>
            <person name="Land M."/>
            <person name="Hauser L."/>
            <person name="Kyrpides N."/>
            <person name="Lykidis A."/>
            <person name="LiPuma J.J."/>
            <person name="Konstantinidis K."/>
            <person name="Tiedje J.M."/>
            <person name="Richardson P."/>
        </authorList>
    </citation>
    <scope>NUCLEOTIDE SEQUENCE [LARGE SCALE GENOMIC DNA]</scope>
    <source>
        <strain evidence="2">AU 1054</strain>
    </source>
</reference>
<protein>
    <submittedName>
        <fullName evidence="2">Uncharacterized protein</fullName>
    </submittedName>
</protein>
<evidence type="ECO:0000256" key="1">
    <source>
        <dbReference type="SAM" id="Coils"/>
    </source>
</evidence>
<sequence length="331" mass="37062">MLLVGCVRIESVRKWIPSSLGRPPENRTPSPAGSALFVKGAYEGCAMNLNFCCGVPDPVRQACVGVCSADTPYRELSVEAAKRLVTDPRMEAFYGSESLGWARGPNADIAWRLWFDAALDAANVDEDASREAIKRQRANVSELVRVLDEARDLLNEIEREETCAPISLPIEFTDVLHLLDATAQHPGIVGEYDRSRYEVNARPRLGEIFRFNGSSACFIPSVAQLITGLSASAFGLQVQLDDRATIPWRGQFAADQFTSQKSNKYRAYVRSVDRAMWELRFEYTDEDQAECWRLPDSLLAIQCKVALGEGDLEGFVERMRKHRLSFESDEL</sequence>
<gene>
    <name evidence="2" type="ordered locus">Bcen_1760</name>
</gene>
<evidence type="ECO:0000313" key="2">
    <source>
        <dbReference type="EMBL" id="ABF76663.1"/>
    </source>
</evidence>
<organism evidence="2">
    <name type="scientific">Burkholderia orbicola (strain AU 1054)</name>
    <dbReference type="NCBI Taxonomy" id="331271"/>
    <lineage>
        <taxon>Bacteria</taxon>
        <taxon>Pseudomonadati</taxon>
        <taxon>Pseudomonadota</taxon>
        <taxon>Betaproteobacteria</taxon>
        <taxon>Burkholderiales</taxon>
        <taxon>Burkholderiaceae</taxon>
        <taxon>Burkholderia</taxon>
        <taxon>Burkholderia cepacia complex</taxon>
        <taxon>Burkholderia orbicola</taxon>
    </lineage>
</organism>
<proteinExistence type="predicted"/>
<dbReference type="EMBL" id="CP000378">
    <property type="protein sequence ID" value="ABF76663.1"/>
    <property type="molecule type" value="Genomic_DNA"/>
</dbReference>
<keyword evidence="1" id="KW-0175">Coiled coil</keyword>
<dbReference type="HOGENOM" id="CLU_084993_0_0_4"/>
<feature type="coiled-coil region" evidence="1">
    <location>
        <begin position="133"/>
        <end position="160"/>
    </location>
</feature>
<dbReference type="AlphaFoldDB" id="A0A0H2XQC1"/>